<sequence>MWQYSAADSRWRCAYRGYGTRAKLSAFPAGGVNALAGLRINNRLWFCRPGGAIFHLRERPPCGNTLRPTPRWRCAYRGYGTRAMLSVFPAGGVNALAGLRINNRLWFCRLGNAQYFISGSGLRVAILCGRLPGGAALTGATGPGLSSLFSRLALCLAGRRVGALRLPGAGVYAAIRGLSDHVSCSAFLLTIHSIFPPEVISLAM</sequence>
<dbReference type="Proteomes" id="UP000345637">
    <property type="component" value="Unassembled WGS sequence"/>
</dbReference>
<name>A0A485CNY2_RAOPL</name>
<gene>
    <name evidence="1" type="ORF">NCTC12998_06215</name>
</gene>
<organism evidence="1 2">
    <name type="scientific">Raoultella planticola</name>
    <name type="common">Klebsiella planticola</name>
    <dbReference type="NCBI Taxonomy" id="575"/>
    <lineage>
        <taxon>Bacteria</taxon>
        <taxon>Pseudomonadati</taxon>
        <taxon>Pseudomonadota</taxon>
        <taxon>Gammaproteobacteria</taxon>
        <taxon>Enterobacterales</taxon>
        <taxon>Enterobacteriaceae</taxon>
        <taxon>Klebsiella/Raoultella group</taxon>
        <taxon>Raoultella</taxon>
    </lineage>
</organism>
<dbReference type="AlphaFoldDB" id="A0A485CNY2"/>
<accession>A0A485CNY2</accession>
<evidence type="ECO:0000313" key="2">
    <source>
        <dbReference type="Proteomes" id="UP000345637"/>
    </source>
</evidence>
<protein>
    <submittedName>
        <fullName evidence="1">Uncharacterized protein</fullName>
    </submittedName>
</protein>
<dbReference type="EMBL" id="CAADJE010000029">
    <property type="protein sequence ID" value="VFS86456.1"/>
    <property type="molecule type" value="Genomic_DNA"/>
</dbReference>
<evidence type="ECO:0000313" key="1">
    <source>
        <dbReference type="EMBL" id="VFS86456.1"/>
    </source>
</evidence>
<reference evidence="1 2" key="1">
    <citation type="submission" date="2019-03" db="EMBL/GenBank/DDBJ databases">
        <authorList>
            <consortium name="Pathogen Informatics"/>
        </authorList>
    </citation>
    <scope>NUCLEOTIDE SEQUENCE [LARGE SCALE GENOMIC DNA]</scope>
    <source>
        <strain evidence="1 2">NCTC12998</strain>
    </source>
</reference>
<proteinExistence type="predicted"/>